<feature type="compositionally biased region" description="Acidic residues" evidence="1">
    <location>
        <begin position="146"/>
        <end position="157"/>
    </location>
</feature>
<feature type="compositionally biased region" description="Acidic residues" evidence="1">
    <location>
        <begin position="70"/>
        <end position="87"/>
    </location>
</feature>
<keyword evidence="3" id="KW-1185">Reference proteome</keyword>
<feature type="region of interest" description="Disordered" evidence="1">
    <location>
        <begin position="1"/>
        <end position="121"/>
    </location>
</feature>
<protein>
    <submittedName>
        <fullName evidence="2">Uncharacterized protein</fullName>
    </submittedName>
</protein>
<reference evidence="2 3" key="1">
    <citation type="journal article" date="2024" name="Ann. Entomol. Soc. Am.">
        <title>Genomic analyses of the southern and eastern yellowjacket wasps (Hymenoptera: Vespidae) reveal evolutionary signatures of social life.</title>
        <authorList>
            <person name="Catto M.A."/>
            <person name="Caine P.B."/>
            <person name="Orr S.E."/>
            <person name="Hunt B.G."/>
            <person name="Goodisman M.A.D."/>
        </authorList>
    </citation>
    <scope>NUCLEOTIDE SEQUENCE [LARGE SCALE GENOMIC DNA]</scope>
    <source>
        <strain evidence="2">232</strain>
        <tissue evidence="2">Head and thorax</tissue>
    </source>
</reference>
<comment type="caution">
    <text evidence="2">The sequence shown here is derived from an EMBL/GenBank/DDBJ whole genome shotgun (WGS) entry which is preliminary data.</text>
</comment>
<organism evidence="2 3">
    <name type="scientific">Vespula maculifrons</name>
    <name type="common">Eastern yellow jacket</name>
    <name type="synonym">Wasp</name>
    <dbReference type="NCBI Taxonomy" id="7453"/>
    <lineage>
        <taxon>Eukaryota</taxon>
        <taxon>Metazoa</taxon>
        <taxon>Ecdysozoa</taxon>
        <taxon>Arthropoda</taxon>
        <taxon>Hexapoda</taxon>
        <taxon>Insecta</taxon>
        <taxon>Pterygota</taxon>
        <taxon>Neoptera</taxon>
        <taxon>Endopterygota</taxon>
        <taxon>Hymenoptera</taxon>
        <taxon>Apocrita</taxon>
        <taxon>Aculeata</taxon>
        <taxon>Vespoidea</taxon>
        <taxon>Vespidae</taxon>
        <taxon>Vespinae</taxon>
        <taxon>Vespula</taxon>
    </lineage>
</organism>
<evidence type="ECO:0000313" key="2">
    <source>
        <dbReference type="EMBL" id="KAL2741806.1"/>
    </source>
</evidence>
<proteinExistence type="predicted"/>
<evidence type="ECO:0000256" key="1">
    <source>
        <dbReference type="SAM" id="MobiDB-lite"/>
    </source>
</evidence>
<sequence length="288" mass="32002">MHEITEIQKVRNGTSNVTSKIPRTFSNDISKGKSPTRYPTRRGEAESEGVIERFHGYAIPGTTSNRSLGGEEEEEEEEEKEEEEEGGGGEGGGGIPRKRSEACGRLPNDDGPEIVDQDDEIDGKDRSLVAVYISLGIEMKRTICEDSENDKGEEDEGRGEGGASEREGKRVFKGGVEESEPQAHRRFDCKAFAMWQHLQDKPDAGDRRGKSFLRFEGYVSTYIPPLASVQFAKSTSRDVEEGFTRYSLAKESSKRKKTNRASTLLCSALFRSVLLCSARSLLNFCEIK</sequence>
<dbReference type="Proteomes" id="UP001607303">
    <property type="component" value="Unassembled WGS sequence"/>
</dbReference>
<gene>
    <name evidence="2" type="ORF">V1477_009435</name>
</gene>
<name>A0ABD2C9R8_VESMC</name>
<dbReference type="EMBL" id="JAYRBN010000058">
    <property type="protein sequence ID" value="KAL2741806.1"/>
    <property type="molecule type" value="Genomic_DNA"/>
</dbReference>
<accession>A0ABD2C9R8</accession>
<feature type="compositionally biased region" description="Acidic residues" evidence="1">
    <location>
        <begin position="110"/>
        <end position="121"/>
    </location>
</feature>
<feature type="region of interest" description="Disordered" evidence="1">
    <location>
        <begin position="146"/>
        <end position="177"/>
    </location>
</feature>
<feature type="compositionally biased region" description="Polar residues" evidence="1">
    <location>
        <begin position="11"/>
        <end position="29"/>
    </location>
</feature>
<dbReference type="AlphaFoldDB" id="A0ABD2C9R8"/>
<evidence type="ECO:0000313" key="3">
    <source>
        <dbReference type="Proteomes" id="UP001607303"/>
    </source>
</evidence>
<feature type="compositionally biased region" description="Basic and acidic residues" evidence="1">
    <location>
        <begin position="41"/>
        <end position="55"/>
    </location>
</feature>